<gene>
    <name evidence="1" type="ORF">H0A61_02922</name>
</gene>
<accession>A0A8A0RRA0</accession>
<keyword evidence="2" id="KW-1185">Reference proteome</keyword>
<protein>
    <submittedName>
        <fullName evidence="1">Uncharacterized protein</fullName>
    </submittedName>
</protein>
<proteinExistence type="predicted"/>
<reference evidence="1" key="1">
    <citation type="submission" date="2020-07" db="EMBL/GenBank/DDBJ databases">
        <title>Koleobacter methoxysyntrophicus gen. nov., sp. nov., a novel anaerobic bacterium isolated from deep subsurface oil field and proposal of Koleobacterales ord. nov. in the phylum Firmicutes.</title>
        <authorList>
            <person name="Sakamoto S."/>
            <person name="Tamaki H."/>
        </authorList>
    </citation>
    <scope>NUCLEOTIDE SEQUENCE</scope>
    <source>
        <strain evidence="1">NRmbB1</strain>
    </source>
</reference>
<dbReference type="Proteomes" id="UP000662904">
    <property type="component" value="Chromosome"/>
</dbReference>
<sequence length="69" mass="7958">MLVAPLLVFIAYYLIEALESGFLESRDFSLVNLCLCFFPVKKKKKKDPMQGLLLLFLAREAGHLHLYKL</sequence>
<evidence type="ECO:0000313" key="1">
    <source>
        <dbReference type="EMBL" id="QSQ10514.1"/>
    </source>
</evidence>
<dbReference type="KEGG" id="kme:H0A61_02922"/>
<evidence type="ECO:0000313" key="2">
    <source>
        <dbReference type="Proteomes" id="UP000662904"/>
    </source>
</evidence>
<organism evidence="1 2">
    <name type="scientific">Koleobacter methoxysyntrophicus</name>
    <dbReference type="NCBI Taxonomy" id="2751313"/>
    <lineage>
        <taxon>Bacteria</taxon>
        <taxon>Bacillati</taxon>
        <taxon>Bacillota</taxon>
        <taxon>Clostridia</taxon>
        <taxon>Koleobacterales</taxon>
        <taxon>Koleobacteraceae</taxon>
        <taxon>Koleobacter</taxon>
    </lineage>
</organism>
<dbReference type="EMBL" id="CP059066">
    <property type="protein sequence ID" value="QSQ10514.1"/>
    <property type="molecule type" value="Genomic_DNA"/>
</dbReference>
<dbReference type="AlphaFoldDB" id="A0A8A0RRA0"/>
<name>A0A8A0RRA0_9FIRM</name>